<dbReference type="AlphaFoldDB" id="A0A2P6P1C5"/>
<dbReference type="Proteomes" id="UP000238479">
    <property type="component" value="Chloroplast Pltd"/>
</dbReference>
<evidence type="ECO:0000313" key="2">
    <source>
        <dbReference type="Proteomes" id="UP000238479"/>
    </source>
</evidence>
<name>A0A2P6P1C5_ROSCH</name>
<comment type="caution">
    <text evidence="1">The sequence shown here is derived from an EMBL/GenBank/DDBJ whole genome shotgun (WGS) entry which is preliminary data.</text>
</comment>
<keyword evidence="2" id="KW-1185">Reference proteome</keyword>
<accession>A0A2P6P1C5</accession>
<geneLocation type="chloroplast" evidence="1"/>
<protein>
    <submittedName>
        <fullName evidence="1">Uncharacterized protein</fullName>
    </submittedName>
</protein>
<keyword evidence="1" id="KW-0150">Chloroplast</keyword>
<gene>
    <name evidence="1" type="ORF">RchiOBHm_CPg0502481</name>
</gene>
<dbReference type="Gramene" id="PRQ15722">
    <property type="protein sequence ID" value="PRQ15722"/>
    <property type="gene ID" value="RchiOBHm_CPg0502481"/>
</dbReference>
<sequence>MSMSKGPMDKDKKWGIEAKQLLNNVFGLLKTSINCFSSVETKYFS</sequence>
<evidence type="ECO:0000313" key="1">
    <source>
        <dbReference type="EMBL" id="PRQ15722.1"/>
    </source>
</evidence>
<organism evidence="1 2">
    <name type="scientific">Rosa chinensis</name>
    <name type="common">China rose</name>
    <dbReference type="NCBI Taxonomy" id="74649"/>
    <lineage>
        <taxon>Eukaryota</taxon>
        <taxon>Viridiplantae</taxon>
        <taxon>Streptophyta</taxon>
        <taxon>Embryophyta</taxon>
        <taxon>Tracheophyta</taxon>
        <taxon>Spermatophyta</taxon>
        <taxon>Magnoliopsida</taxon>
        <taxon>eudicotyledons</taxon>
        <taxon>Gunneridae</taxon>
        <taxon>Pentapetalae</taxon>
        <taxon>rosids</taxon>
        <taxon>fabids</taxon>
        <taxon>Rosales</taxon>
        <taxon>Rosaceae</taxon>
        <taxon>Rosoideae</taxon>
        <taxon>Rosoideae incertae sedis</taxon>
        <taxon>Rosa</taxon>
    </lineage>
</organism>
<proteinExistence type="predicted"/>
<keyword evidence="1" id="KW-0934">Plastid</keyword>
<reference evidence="1 2" key="1">
    <citation type="journal article" date="2018" name="Nat. Genet.">
        <title>The Rosa genome provides new insights in the design of modern roses.</title>
        <authorList>
            <person name="Bendahmane M."/>
        </authorList>
    </citation>
    <scope>NUCLEOTIDE SEQUENCE [LARGE SCALE GENOMIC DNA]</scope>
    <source>
        <strain evidence="2">cv. Old Blush</strain>
    </source>
</reference>
<dbReference type="EMBL" id="PDCK01000046">
    <property type="protein sequence ID" value="PRQ15722.1"/>
    <property type="molecule type" value="Genomic_DNA"/>
</dbReference>